<dbReference type="Gene3D" id="3.30.460.10">
    <property type="entry name" value="Beta Polymerase, domain 2"/>
    <property type="match status" value="1"/>
</dbReference>
<comment type="catalytic activity">
    <reaction evidence="1">
        <text>DNA(n) + a 2'-deoxyribonucleoside 5'-triphosphate = DNA(n+1) + diphosphate</text>
        <dbReference type="Rhea" id="RHEA:22508"/>
        <dbReference type="Rhea" id="RHEA-COMP:17339"/>
        <dbReference type="Rhea" id="RHEA-COMP:17340"/>
        <dbReference type="ChEBI" id="CHEBI:33019"/>
        <dbReference type="ChEBI" id="CHEBI:61560"/>
        <dbReference type="ChEBI" id="CHEBI:173112"/>
        <dbReference type="EC" id="2.7.7.7"/>
    </reaction>
</comment>
<sequence>MEATRQAMHPQRKRRFFTDLARLLDETPPAIRPLRSAFFGPELPTEDRVNHSACSRSEATPAHVVPPHALTSDSFESVQFGAPCTNPSAISSCGASEQWPRHDTMADSSLFLPGNNSTGSSEKLLEQRLRPELPLENKCRGSGHDGTQEEVLPVTILANVRLGSDKPSARKRLELVDYYDADRMCELTPCWLRGGTKSCEVHAKEIRRPMLLFCLQALDEFVAYNAWQDQQRWRVQACKLARRVLAATWEEGVLDVALSARDVVVEDCVAKKMAIPGVAHDVWCIIARYWGRYKHMYLHEPQLCLSDAREREVSHAASTWDRVRAALHIFGMKPNQALRLVDQRDGVRADLSSISDSQLQAAAHDLSCIEHLRVGIRYLQCTDATPSLGSAPTVRRPVIDQQDAKTAFRAILIHLKKWNENVQVFPCGSFSRGAAFVSVLDVLVAMPSPSNDSPDPSTHNDGRMLAAVVAALTTARVIQAGTIHQLTSTRAACILSFKSSLILLDLKVYCPPKSWFALLYFTGSEEFVVAFFADLLKRSLRDLHNTCFESIYSSVMEAIDHKTLLAIASEKDVFDLTNRHYLQPADRI</sequence>
<dbReference type="GO" id="GO:0006303">
    <property type="term" value="P:double-strand break repair via nonhomologous end joining"/>
    <property type="evidence" value="ECO:0007669"/>
    <property type="project" value="TreeGrafter"/>
</dbReference>
<dbReference type="AlphaFoldDB" id="A0AAV0UTG0"/>
<comment type="function">
    <text evidence="1">DNA polymerase that functions in several pathways of DNA repair. Involved in base excision repair (BER) responsible for repair of lesions that give rise to abasic (AP) sites in DNA. Also contributes to DNA double-strand break repair by non-homologous end joining and homologous recombination. Has both template-dependent and template-independent (terminal transferase) DNA polymerase activities. Has also a 5'-deoxyribose-5-phosphate lyase (dRP lyase) activity.</text>
</comment>
<dbReference type="GO" id="GO:0003677">
    <property type="term" value="F:DNA binding"/>
    <property type="evidence" value="ECO:0007669"/>
    <property type="project" value="UniProtKB-UniRule"/>
</dbReference>
<dbReference type="GO" id="GO:0005634">
    <property type="term" value="C:nucleus"/>
    <property type="evidence" value="ECO:0007669"/>
    <property type="project" value="UniProtKB-SubCell"/>
</dbReference>
<dbReference type="GO" id="GO:0046872">
    <property type="term" value="F:metal ion binding"/>
    <property type="evidence" value="ECO:0007669"/>
    <property type="project" value="UniProtKB-UniRule"/>
</dbReference>
<dbReference type="PANTHER" id="PTHR11276">
    <property type="entry name" value="DNA POLYMERASE TYPE-X FAMILY MEMBER"/>
    <property type="match status" value="1"/>
</dbReference>
<accession>A0AAV0UTG0</accession>
<keyword evidence="1" id="KW-0548">Nucleotidyltransferase</keyword>
<evidence type="ECO:0000256" key="1">
    <source>
        <dbReference type="RuleBase" id="RU366014"/>
    </source>
</evidence>
<keyword evidence="1" id="KW-0539">Nucleus</keyword>
<dbReference type="EMBL" id="CANTFL010001387">
    <property type="protein sequence ID" value="CAI5738739.1"/>
    <property type="molecule type" value="Genomic_DNA"/>
</dbReference>
<keyword evidence="3" id="KW-1185">Reference proteome</keyword>
<dbReference type="PRINTS" id="PR00870">
    <property type="entry name" value="DNAPOLXBETA"/>
</dbReference>
<dbReference type="GO" id="GO:0003887">
    <property type="term" value="F:DNA-directed DNA polymerase activity"/>
    <property type="evidence" value="ECO:0007669"/>
    <property type="project" value="UniProtKB-UniRule"/>
</dbReference>
<organism evidence="2 3">
    <name type="scientific">Hyaloperonospora brassicae</name>
    <name type="common">Brassica downy mildew</name>
    <name type="synonym">Peronospora brassicae</name>
    <dbReference type="NCBI Taxonomy" id="162125"/>
    <lineage>
        <taxon>Eukaryota</taxon>
        <taxon>Sar</taxon>
        <taxon>Stramenopiles</taxon>
        <taxon>Oomycota</taxon>
        <taxon>Peronosporomycetes</taxon>
        <taxon>Peronosporales</taxon>
        <taxon>Peronosporaceae</taxon>
        <taxon>Hyaloperonospora</taxon>
    </lineage>
</organism>
<keyword evidence="1" id="KW-0227">DNA damage</keyword>
<dbReference type="PANTHER" id="PTHR11276:SF28">
    <property type="entry name" value="DNA POLYMERASE LAMBDA"/>
    <property type="match status" value="1"/>
</dbReference>
<comment type="similarity">
    <text evidence="1">Belongs to the DNA polymerase type-X family.</text>
</comment>
<dbReference type="SUPFAM" id="SSF81301">
    <property type="entry name" value="Nucleotidyltransferase"/>
    <property type="match status" value="1"/>
</dbReference>
<dbReference type="InterPro" id="IPR022312">
    <property type="entry name" value="DNA_pol_X"/>
</dbReference>
<dbReference type="InterPro" id="IPR043519">
    <property type="entry name" value="NT_sf"/>
</dbReference>
<keyword evidence="1" id="KW-0808">Transferase</keyword>
<reference evidence="2" key="1">
    <citation type="submission" date="2022-12" db="EMBL/GenBank/DDBJ databases">
        <authorList>
            <person name="Webb A."/>
        </authorList>
    </citation>
    <scope>NUCLEOTIDE SEQUENCE</scope>
    <source>
        <strain evidence="2">Hp1</strain>
    </source>
</reference>
<dbReference type="EC" id="2.7.7.7" evidence="1"/>
<keyword evidence="1" id="KW-0239">DNA-directed DNA polymerase</keyword>
<evidence type="ECO:0000313" key="2">
    <source>
        <dbReference type="EMBL" id="CAI5738739.1"/>
    </source>
</evidence>
<comment type="caution">
    <text evidence="2">The sequence shown here is derived from an EMBL/GenBank/DDBJ whole genome shotgun (WGS) entry which is preliminary data.</text>
</comment>
<gene>
    <name evidence="2" type="ORF">HBR001_LOCUS7586</name>
</gene>
<comment type="subcellular location">
    <subcellularLocation>
        <location evidence="1">Nucleus</location>
    </subcellularLocation>
</comment>
<protein>
    <recommendedName>
        <fullName evidence="1">DNA polymerase</fullName>
        <ecNumber evidence="1">2.7.7.7</ecNumber>
    </recommendedName>
</protein>
<dbReference type="Proteomes" id="UP001162031">
    <property type="component" value="Unassembled WGS sequence"/>
</dbReference>
<keyword evidence="1" id="KW-0234">DNA repair</keyword>
<name>A0AAV0UTG0_HYABA</name>
<evidence type="ECO:0000313" key="3">
    <source>
        <dbReference type="Proteomes" id="UP001162031"/>
    </source>
</evidence>
<dbReference type="InterPro" id="IPR002008">
    <property type="entry name" value="DNA_pol_X_beta-like"/>
</dbReference>
<proteinExistence type="inferred from homology"/>